<dbReference type="InterPro" id="IPR015940">
    <property type="entry name" value="UBA"/>
</dbReference>
<dbReference type="CDD" id="cd14309">
    <property type="entry name" value="UBA_scDdi1_like"/>
    <property type="match status" value="1"/>
</dbReference>
<protein>
    <recommendedName>
        <fullName evidence="2">UBA domain-containing protein</fullName>
    </recommendedName>
</protein>
<dbReference type="SUPFAM" id="SSF46934">
    <property type="entry name" value="UBA-like"/>
    <property type="match status" value="1"/>
</dbReference>
<dbReference type="SMART" id="SM00165">
    <property type="entry name" value="UBA"/>
    <property type="match status" value="1"/>
</dbReference>
<dbReference type="PROSITE" id="PS50030">
    <property type="entry name" value="UBA"/>
    <property type="match status" value="1"/>
</dbReference>
<accession>C3ZIH5</accession>
<gene>
    <name evidence="3" type="ORF">BRAFLDRAFT_80790</name>
</gene>
<dbReference type="EMBL" id="GG666627">
    <property type="protein sequence ID" value="EEN47700.1"/>
    <property type="molecule type" value="Genomic_DNA"/>
</dbReference>
<feature type="domain" description="UBA" evidence="2">
    <location>
        <begin position="76"/>
        <end position="116"/>
    </location>
</feature>
<evidence type="ECO:0000259" key="2">
    <source>
        <dbReference type="PROSITE" id="PS50030"/>
    </source>
</evidence>
<dbReference type="InterPro" id="IPR009060">
    <property type="entry name" value="UBA-like_sf"/>
</dbReference>
<feature type="compositionally biased region" description="Basic and acidic residues" evidence="1">
    <location>
        <begin position="20"/>
        <end position="36"/>
    </location>
</feature>
<feature type="region of interest" description="Disordered" evidence="1">
    <location>
        <begin position="17"/>
        <end position="80"/>
    </location>
</feature>
<evidence type="ECO:0000256" key="1">
    <source>
        <dbReference type="SAM" id="MobiDB-lite"/>
    </source>
</evidence>
<dbReference type="AlphaFoldDB" id="C3ZIH5"/>
<name>C3ZIH5_BRAFL</name>
<proteinExistence type="predicted"/>
<dbReference type="InParanoid" id="C3ZIH5"/>
<reference evidence="3" key="1">
    <citation type="journal article" date="2008" name="Nature">
        <title>The amphioxus genome and the evolution of the chordate karyotype.</title>
        <authorList>
            <consortium name="US DOE Joint Genome Institute (JGI-PGF)"/>
            <person name="Putnam N.H."/>
            <person name="Butts T."/>
            <person name="Ferrier D.E.K."/>
            <person name="Furlong R.F."/>
            <person name="Hellsten U."/>
            <person name="Kawashima T."/>
            <person name="Robinson-Rechavi M."/>
            <person name="Shoguchi E."/>
            <person name="Terry A."/>
            <person name="Yu J.-K."/>
            <person name="Benito-Gutierrez E.L."/>
            <person name="Dubchak I."/>
            <person name="Garcia-Fernandez J."/>
            <person name="Gibson-Brown J.J."/>
            <person name="Grigoriev I.V."/>
            <person name="Horton A.C."/>
            <person name="de Jong P.J."/>
            <person name="Jurka J."/>
            <person name="Kapitonov V.V."/>
            <person name="Kohara Y."/>
            <person name="Kuroki Y."/>
            <person name="Lindquist E."/>
            <person name="Lucas S."/>
            <person name="Osoegawa K."/>
            <person name="Pennacchio L.A."/>
            <person name="Salamov A.A."/>
            <person name="Satou Y."/>
            <person name="Sauka-Spengler T."/>
            <person name="Schmutz J."/>
            <person name="Shin-I T."/>
            <person name="Toyoda A."/>
            <person name="Bronner-Fraser M."/>
            <person name="Fujiyama A."/>
            <person name="Holland L.Z."/>
            <person name="Holland P.W.H."/>
            <person name="Satoh N."/>
            <person name="Rokhsar D.S."/>
        </authorList>
    </citation>
    <scope>NUCLEOTIDE SEQUENCE [LARGE SCALE GENOMIC DNA]</scope>
    <source>
        <strain evidence="3">S238N-H82</strain>
        <tissue evidence="3">Testes</tissue>
    </source>
</reference>
<feature type="compositionally biased region" description="Low complexity" evidence="1">
    <location>
        <begin position="45"/>
        <end position="73"/>
    </location>
</feature>
<dbReference type="Gene3D" id="1.10.8.10">
    <property type="entry name" value="DNA helicase RuvA subunit, C-terminal domain"/>
    <property type="match status" value="1"/>
</dbReference>
<evidence type="ECO:0000313" key="3">
    <source>
        <dbReference type="EMBL" id="EEN47700.1"/>
    </source>
</evidence>
<dbReference type="Pfam" id="PF00627">
    <property type="entry name" value="UBA"/>
    <property type="match status" value="1"/>
</dbReference>
<organism>
    <name type="scientific">Branchiostoma floridae</name>
    <name type="common">Florida lancelet</name>
    <name type="synonym">Amphioxus</name>
    <dbReference type="NCBI Taxonomy" id="7739"/>
    <lineage>
        <taxon>Eukaryota</taxon>
        <taxon>Metazoa</taxon>
        <taxon>Chordata</taxon>
        <taxon>Cephalochordata</taxon>
        <taxon>Leptocardii</taxon>
        <taxon>Amphioxiformes</taxon>
        <taxon>Branchiostomatidae</taxon>
        <taxon>Branchiostoma</taxon>
    </lineage>
</organism>
<sequence>MVDSIVLQTPLMAAELAELNSREETSARGEKRKSTENDVGGPRPSGAAASSSNSVNGTTSSATSTPAASGTAPKAPFPEEDIAKLVQLGFPRRQAIEELGRTNGNVDMASMALLAKSLKFQ</sequence>